<keyword evidence="3" id="KW-1185">Reference proteome</keyword>
<evidence type="ECO:0000256" key="1">
    <source>
        <dbReference type="SAM" id="Phobius"/>
    </source>
</evidence>
<evidence type="ECO:0000313" key="2">
    <source>
        <dbReference type="EMBL" id="EDM77071.1"/>
    </source>
</evidence>
<reference evidence="2 3" key="1">
    <citation type="submission" date="2007-06" db="EMBL/GenBank/DDBJ databases">
        <authorList>
            <person name="Shimkets L."/>
            <person name="Ferriera S."/>
            <person name="Johnson J."/>
            <person name="Kravitz S."/>
            <person name="Beeson K."/>
            <person name="Sutton G."/>
            <person name="Rogers Y.-H."/>
            <person name="Friedman R."/>
            <person name="Frazier M."/>
            <person name="Venter J.C."/>
        </authorList>
    </citation>
    <scope>NUCLEOTIDE SEQUENCE [LARGE SCALE GENOMIC DNA]</scope>
    <source>
        <strain evidence="2 3">SIR-1</strain>
    </source>
</reference>
<name>A6GAK9_9BACT</name>
<feature type="transmembrane region" description="Helical" evidence="1">
    <location>
        <begin position="194"/>
        <end position="214"/>
    </location>
</feature>
<keyword evidence="1" id="KW-0472">Membrane</keyword>
<sequence length="347" mass="35211">MAQEIAVPSSSPAKLHALAASSARRSPAADGHALAFGLAGAAPLAALTLELPAGLGAFVALAGLACALPLLALRRAAAPVRSLHGALFLAHLVFWLLFARLGALAFALFLDHVELPPALAASPAAFIALAALLVLALAPATQGLLAGLERRRSAAGSAPVHTASAFILLALACFALVLGMELGHSAEGEDLGQIGWVAGLVAVAVQIVAGVIAARSSWTSLVREREARARTRPLAAAAWLACFVLALAHTGLVEAPLTELAPLPGALVLGPAFGLTLGLGLVAVASAVGLFLAFAFPTRAASSSDARPRQNGGDQSMVRHVFATLARVPRPARSVRLHAELGHHDPA</sequence>
<proteinExistence type="predicted"/>
<feature type="transmembrane region" description="Helical" evidence="1">
    <location>
        <begin position="234"/>
        <end position="252"/>
    </location>
</feature>
<dbReference type="AlphaFoldDB" id="A6GAK9"/>
<comment type="caution">
    <text evidence="2">The sequence shown here is derived from an EMBL/GenBank/DDBJ whole genome shotgun (WGS) entry which is preliminary data.</text>
</comment>
<dbReference type="Proteomes" id="UP000005801">
    <property type="component" value="Unassembled WGS sequence"/>
</dbReference>
<feature type="transmembrane region" description="Helical" evidence="1">
    <location>
        <begin position="85"/>
        <end position="110"/>
    </location>
</feature>
<dbReference type="EMBL" id="ABCS01000052">
    <property type="protein sequence ID" value="EDM77071.1"/>
    <property type="molecule type" value="Genomic_DNA"/>
</dbReference>
<keyword evidence="1" id="KW-0812">Transmembrane</keyword>
<organism evidence="2 3">
    <name type="scientific">Plesiocystis pacifica SIR-1</name>
    <dbReference type="NCBI Taxonomy" id="391625"/>
    <lineage>
        <taxon>Bacteria</taxon>
        <taxon>Pseudomonadati</taxon>
        <taxon>Myxococcota</taxon>
        <taxon>Polyangia</taxon>
        <taxon>Nannocystales</taxon>
        <taxon>Nannocystaceae</taxon>
        <taxon>Plesiocystis</taxon>
    </lineage>
</organism>
<accession>A6GAK9</accession>
<keyword evidence="1" id="KW-1133">Transmembrane helix</keyword>
<evidence type="ECO:0000313" key="3">
    <source>
        <dbReference type="Proteomes" id="UP000005801"/>
    </source>
</evidence>
<feature type="transmembrane region" description="Helical" evidence="1">
    <location>
        <begin position="122"/>
        <end position="148"/>
    </location>
</feature>
<protein>
    <submittedName>
        <fullName evidence="2">Uncharacterized protein</fullName>
    </submittedName>
</protein>
<feature type="transmembrane region" description="Helical" evidence="1">
    <location>
        <begin position="272"/>
        <end position="296"/>
    </location>
</feature>
<feature type="transmembrane region" description="Helical" evidence="1">
    <location>
        <begin position="160"/>
        <end position="182"/>
    </location>
</feature>
<feature type="transmembrane region" description="Helical" evidence="1">
    <location>
        <begin position="55"/>
        <end position="73"/>
    </location>
</feature>
<gene>
    <name evidence="2" type="ORF">PPSIR1_19549</name>
</gene>
<dbReference type="STRING" id="391625.PPSIR1_19549"/>